<gene>
    <name evidence="4" type="ORF">IAD16_00985</name>
</gene>
<dbReference type="PANTHER" id="PTHR43479">
    <property type="entry name" value="ACREF/ENVCD OPERON REPRESSOR-RELATED"/>
    <property type="match status" value="1"/>
</dbReference>
<dbReference type="InterPro" id="IPR050624">
    <property type="entry name" value="HTH-type_Tx_Regulator"/>
</dbReference>
<evidence type="ECO:0000313" key="5">
    <source>
        <dbReference type="Proteomes" id="UP000824091"/>
    </source>
</evidence>
<accession>A0A9D1I4T7</accession>
<dbReference type="PROSITE" id="PS50977">
    <property type="entry name" value="HTH_TETR_2"/>
    <property type="match status" value="1"/>
</dbReference>
<dbReference type="SUPFAM" id="SSF46689">
    <property type="entry name" value="Homeodomain-like"/>
    <property type="match status" value="1"/>
</dbReference>
<protein>
    <submittedName>
        <fullName evidence="4">TetR/AcrR family transcriptional regulator C-terminal domain-containing protein</fullName>
    </submittedName>
</protein>
<dbReference type="InterPro" id="IPR001647">
    <property type="entry name" value="HTH_TetR"/>
</dbReference>
<feature type="domain" description="HTH tetR-type" evidence="3">
    <location>
        <begin position="4"/>
        <end position="64"/>
    </location>
</feature>
<dbReference type="GO" id="GO:0003677">
    <property type="term" value="F:DNA binding"/>
    <property type="evidence" value="ECO:0007669"/>
    <property type="project" value="UniProtKB-UniRule"/>
</dbReference>
<dbReference type="Pfam" id="PF14278">
    <property type="entry name" value="TetR_C_8"/>
    <property type="match status" value="1"/>
</dbReference>
<evidence type="ECO:0000259" key="3">
    <source>
        <dbReference type="PROSITE" id="PS50977"/>
    </source>
</evidence>
<dbReference type="PANTHER" id="PTHR43479:SF7">
    <property type="entry name" value="TETR-FAMILY TRANSCRIPTIONAL REGULATOR"/>
    <property type="match status" value="1"/>
</dbReference>
<keyword evidence="1 2" id="KW-0238">DNA-binding</keyword>
<evidence type="ECO:0000256" key="1">
    <source>
        <dbReference type="ARBA" id="ARBA00023125"/>
    </source>
</evidence>
<evidence type="ECO:0000313" key="4">
    <source>
        <dbReference type="EMBL" id="HIU26940.1"/>
    </source>
</evidence>
<dbReference type="EMBL" id="DVMO01000015">
    <property type="protein sequence ID" value="HIU26940.1"/>
    <property type="molecule type" value="Genomic_DNA"/>
</dbReference>
<comment type="caution">
    <text evidence="4">The sequence shown here is derived from an EMBL/GenBank/DDBJ whole genome shotgun (WGS) entry which is preliminary data.</text>
</comment>
<reference evidence="4" key="1">
    <citation type="submission" date="2020-10" db="EMBL/GenBank/DDBJ databases">
        <authorList>
            <person name="Gilroy R."/>
        </authorList>
    </citation>
    <scope>NUCLEOTIDE SEQUENCE</scope>
    <source>
        <strain evidence="4">11300</strain>
    </source>
</reference>
<reference evidence="4" key="2">
    <citation type="journal article" date="2021" name="PeerJ">
        <title>Extensive microbial diversity within the chicken gut microbiome revealed by metagenomics and culture.</title>
        <authorList>
            <person name="Gilroy R."/>
            <person name="Ravi A."/>
            <person name="Getino M."/>
            <person name="Pursley I."/>
            <person name="Horton D.L."/>
            <person name="Alikhan N.F."/>
            <person name="Baker D."/>
            <person name="Gharbi K."/>
            <person name="Hall N."/>
            <person name="Watson M."/>
            <person name="Adriaenssens E.M."/>
            <person name="Foster-Nyarko E."/>
            <person name="Jarju S."/>
            <person name="Secka A."/>
            <person name="Antonio M."/>
            <person name="Oren A."/>
            <person name="Chaudhuri R.R."/>
            <person name="La Ragione R."/>
            <person name="Hildebrand F."/>
            <person name="Pallen M.J."/>
        </authorList>
    </citation>
    <scope>NUCLEOTIDE SEQUENCE</scope>
    <source>
        <strain evidence="4">11300</strain>
    </source>
</reference>
<proteinExistence type="predicted"/>
<dbReference type="Gene3D" id="1.10.357.10">
    <property type="entry name" value="Tetracycline Repressor, domain 2"/>
    <property type="match status" value="1"/>
</dbReference>
<evidence type="ECO:0000256" key="2">
    <source>
        <dbReference type="PROSITE-ProRule" id="PRU00335"/>
    </source>
</evidence>
<sequence>MPTTLTKRAIKESFVNLLNERPLNKISVRDITDKCGINRNSFYYHYQDIPALMEEILTEQIDDIIEKYSGTDSLDEFFDVSFGFVLENKRTLYHMYCSSNREYFEQMLMKTCEYIVTNYMGRLFKEAEMSETDRDIMVRFITHSCFGAFIGWMMNGMKDDVMDDVHRIRYLLRGFLDNALYNKE</sequence>
<dbReference type="Proteomes" id="UP000824091">
    <property type="component" value="Unassembled WGS sequence"/>
</dbReference>
<dbReference type="AlphaFoldDB" id="A0A9D1I4T7"/>
<organism evidence="4 5">
    <name type="scientific">Candidatus Fimisoma avicola</name>
    <dbReference type="NCBI Taxonomy" id="2840826"/>
    <lineage>
        <taxon>Bacteria</taxon>
        <taxon>Bacillati</taxon>
        <taxon>Bacillota</taxon>
        <taxon>Clostridia</taxon>
        <taxon>Eubacteriales</taxon>
        <taxon>Candidatus Fimisoma</taxon>
    </lineage>
</organism>
<dbReference type="InterPro" id="IPR039532">
    <property type="entry name" value="TetR_C_Firmicutes"/>
</dbReference>
<dbReference type="InterPro" id="IPR009057">
    <property type="entry name" value="Homeodomain-like_sf"/>
</dbReference>
<feature type="DNA-binding region" description="H-T-H motif" evidence="2">
    <location>
        <begin position="27"/>
        <end position="46"/>
    </location>
</feature>
<dbReference type="Pfam" id="PF00440">
    <property type="entry name" value="TetR_N"/>
    <property type="match status" value="1"/>
</dbReference>
<name>A0A9D1I4T7_9FIRM</name>